<organism evidence="3 4">
    <name type="scientific">Candidatus Magnetominusculus xianensis</name>
    <dbReference type="NCBI Taxonomy" id="1748249"/>
    <lineage>
        <taxon>Bacteria</taxon>
        <taxon>Pseudomonadati</taxon>
        <taxon>Nitrospirota</taxon>
        <taxon>Nitrospiria</taxon>
        <taxon>Nitrospirales</taxon>
        <taxon>Nitrospiraceae</taxon>
        <taxon>Candidatus Magnetominusculus</taxon>
    </lineage>
</organism>
<accession>A0ABR5SGR1</accession>
<evidence type="ECO:0000259" key="2">
    <source>
        <dbReference type="Pfam" id="PF13439"/>
    </source>
</evidence>
<comment type="caution">
    <text evidence="3">The sequence shown here is derived from an EMBL/GenBank/DDBJ whole genome shotgun (WGS) entry which is preliminary data.</text>
</comment>
<evidence type="ECO:0000313" key="3">
    <source>
        <dbReference type="EMBL" id="KWT84943.1"/>
    </source>
</evidence>
<dbReference type="EMBL" id="LNQR01000067">
    <property type="protein sequence ID" value="KWT84943.1"/>
    <property type="molecule type" value="Genomic_DNA"/>
</dbReference>
<dbReference type="RefSeq" id="WP_085052487.1">
    <property type="nucleotide sequence ID" value="NZ_LNQR01000067.1"/>
</dbReference>
<name>A0ABR5SGR1_9BACT</name>
<evidence type="ECO:0000259" key="1">
    <source>
        <dbReference type="Pfam" id="PF00534"/>
    </source>
</evidence>
<dbReference type="CDD" id="cd03801">
    <property type="entry name" value="GT4_PimA-like"/>
    <property type="match status" value="1"/>
</dbReference>
<dbReference type="EC" id="2.4.1.57" evidence="3"/>
<dbReference type="InterPro" id="IPR001296">
    <property type="entry name" value="Glyco_trans_1"/>
</dbReference>
<proteinExistence type="predicted"/>
<reference evidence="3 4" key="1">
    <citation type="submission" date="2015-11" db="EMBL/GenBank/DDBJ databases">
        <authorList>
            <person name="Lin W."/>
        </authorList>
    </citation>
    <scope>NUCLEOTIDE SEQUENCE [LARGE SCALE GENOMIC DNA]</scope>
    <source>
        <strain evidence="3 4">HCH-1</strain>
    </source>
</reference>
<dbReference type="GO" id="GO:0016757">
    <property type="term" value="F:glycosyltransferase activity"/>
    <property type="evidence" value="ECO:0007669"/>
    <property type="project" value="UniProtKB-KW"/>
</dbReference>
<feature type="domain" description="Glycosyl transferase family 1" evidence="1">
    <location>
        <begin position="181"/>
        <end position="346"/>
    </location>
</feature>
<dbReference type="InterPro" id="IPR028098">
    <property type="entry name" value="Glyco_trans_4-like_N"/>
</dbReference>
<dbReference type="Gene3D" id="3.40.50.2000">
    <property type="entry name" value="Glycogen Phosphorylase B"/>
    <property type="match status" value="2"/>
</dbReference>
<gene>
    <name evidence="3" type="ORF">ASN18_1873</name>
</gene>
<dbReference type="Proteomes" id="UP000060487">
    <property type="component" value="Unassembled WGS sequence"/>
</dbReference>
<keyword evidence="3" id="KW-0328">Glycosyltransferase</keyword>
<dbReference type="PANTHER" id="PTHR45947">
    <property type="entry name" value="SULFOQUINOVOSYL TRANSFERASE SQD2"/>
    <property type="match status" value="1"/>
</dbReference>
<dbReference type="Pfam" id="PF13439">
    <property type="entry name" value="Glyco_transf_4"/>
    <property type="match status" value="1"/>
</dbReference>
<evidence type="ECO:0000313" key="4">
    <source>
        <dbReference type="Proteomes" id="UP000060487"/>
    </source>
</evidence>
<protein>
    <submittedName>
        <fullName evidence="3">Glycosyl transferase</fullName>
        <ecNumber evidence="3">2.4.1.57</ecNumber>
    </submittedName>
</protein>
<feature type="domain" description="Glycosyltransferase subfamily 4-like N-terminal" evidence="2">
    <location>
        <begin position="15"/>
        <end position="171"/>
    </location>
</feature>
<dbReference type="Pfam" id="PF00534">
    <property type="entry name" value="Glycos_transf_1"/>
    <property type="match status" value="1"/>
</dbReference>
<sequence>MKIALYNLTTTTKAGGVESFTLGIASALARRGHTVHIYGGRGTIADIPQGVAVFTYPYLSRTRVPNFGSRFRKLIERLSLSIFALAPLICGRYDYLYIHKPYDLPAALLASALSGAKVVFNSHGAEFFPGYRTMVKRIYKFFSCSLYNALDVERYASIRPIVLYNGIDTDKFKPLPKSAELVKRHSLKDGERVLVSICRLVGWKGLQYAIAALAHIDKSLSIRYFIGGEGPYEKQLRQLAADLHVSERLVFLGRLPNDEIPAYYSIAHAALYPSVADETFGISIAEAMACGVPVVAANVGGIPEVVAEDTGLLIPPKDETAIAKALNTLLMDEQSRQRLGANARTWVTQNFNWGVIAEKFEKEIGVIADA</sequence>
<dbReference type="PANTHER" id="PTHR45947:SF3">
    <property type="entry name" value="SULFOQUINOVOSYL TRANSFERASE SQD2"/>
    <property type="match status" value="1"/>
</dbReference>
<keyword evidence="3" id="KW-0808">Transferase</keyword>
<dbReference type="InterPro" id="IPR050194">
    <property type="entry name" value="Glycosyltransferase_grp1"/>
</dbReference>
<dbReference type="SUPFAM" id="SSF53756">
    <property type="entry name" value="UDP-Glycosyltransferase/glycogen phosphorylase"/>
    <property type="match status" value="1"/>
</dbReference>
<keyword evidence="4" id="KW-1185">Reference proteome</keyword>